<reference evidence="1 2" key="1">
    <citation type="submission" date="2024-01" db="EMBL/GenBank/DDBJ databases">
        <title>A telomere-to-telomere, gap-free genome of sweet tea (Lithocarpus litseifolius).</title>
        <authorList>
            <person name="Zhou J."/>
        </authorList>
    </citation>
    <scope>NUCLEOTIDE SEQUENCE [LARGE SCALE GENOMIC DNA]</scope>
    <source>
        <strain evidence="1">Zhou-2022a</strain>
        <tissue evidence="1">Leaf</tissue>
    </source>
</reference>
<organism evidence="1 2">
    <name type="scientific">Lithocarpus litseifolius</name>
    <dbReference type="NCBI Taxonomy" id="425828"/>
    <lineage>
        <taxon>Eukaryota</taxon>
        <taxon>Viridiplantae</taxon>
        <taxon>Streptophyta</taxon>
        <taxon>Embryophyta</taxon>
        <taxon>Tracheophyta</taxon>
        <taxon>Spermatophyta</taxon>
        <taxon>Magnoliopsida</taxon>
        <taxon>eudicotyledons</taxon>
        <taxon>Gunneridae</taxon>
        <taxon>Pentapetalae</taxon>
        <taxon>rosids</taxon>
        <taxon>fabids</taxon>
        <taxon>Fagales</taxon>
        <taxon>Fagaceae</taxon>
        <taxon>Lithocarpus</taxon>
    </lineage>
</organism>
<protein>
    <submittedName>
        <fullName evidence="1">Uncharacterized protein</fullName>
    </submittedName>
</protein>
<sequence>MTNYRMLSHMRLILWLKPIQELEQVAKRLMYEAYQVVQDQGDSSHIRCGSTLPWLDTKVWFSTRVEGEVQ</sequence>
<dbReference type="Proteomes" id="UP001459277">
    <property type="component" value="Unassembled WGS sequence"/>
</dbReference>
<dbReference type="AlphaFoldDB" id="A0AAW2DRI9"/>
<evidence type="ECO:0000313" key="2">
    <source>
        <dbReference type="Proteomes" id="UP001459277"/>
    </source>
</evidence>
<accession>A0AAW2DRI9</accession>
<comment type="caution">
    <text evidence="1">The sequence shown here is derived from an EMBL/GenBank/DDBJ whole genome shotgun (WGS) entry which is preliminary data.</text>
</comment>
<evidence type="ECO:0000313" key="1">
    <source>
        <dbReference type="EMBL" id="KAL0012734.1"/>
    </source>
</evidence>
<dbReference type="EMBL" id="JAZDWU010000002">
    <property type="protein sequence ID" value="KAL0012734.1"/>
    <property type="molecule type" value="Genomic_DNA"/>
</dbReference>
<name>A0AAW2DRI9_9ROSI</name>
<keyword evidence="2" id="KW-1185">Reference proteome</keyword>
<gene>
    <name evidence="1" type="ORF">SO802_007842</name>
</gene>
<proteinExistence type="predicted"/>